<dbReference type="GO" id="GO:0051920">
    <property type="term" value="F:peroxiredoxin activity"/>
    <property type="evidence" value="ECO:0007669"/>
    <property type="project" value="InterPro"/>
</dbReference>
<evidence type="ECO:0000313" key="3">
    <source>
        <dbReference type="Proteomes" id="UP000321548"/>
    </source>
</evidence>
<dbReference type="PANTHER" id="PTHR33570">
    <property type="entry name" value="4-CARBOXYMUCONOLACTONE DECARBOXYLASE FAMILY PROTEIN"/>
    <property type="match status" value="1"/>
</dbReference>
<sequence length="148" mass="16785">MADERFDKGLQIRREVLGPEHVDRQFEAARKDPFMWPAQQLVTENAWGTVWARPELARRDRSLVTLAMLAVLNRPHELRVHLRGAVRNGLTAEEIREVFLHGSVYAGFPAALDGLRVVAEVLREMGLIGEEKGGRDESPRHDETAPRT</sequence>
<dbReference type="RefSeq" id="WP_147705489.1">
    <property type="nucleotide sequence ID" value="NZ_VDUY01000007.1"/>
</dbReference>
<evidence type="ECO:0000313" key="2">
    <source>
        <dbReference type="EMBL" id="TXL63795.1"/>
    </source>
</evidence>
<organism evidence="2 3">
    <name type="scientific">Zeimonas arvi</name>
    <dbReference type="NCBI Taxonomy" id="2498847"/>
    <lineage>
        <taxon>Bacteria</taxon>
        <taxon>Pseudomonadati</taxon>
        <taxon>Pseudomonadota</taxon>
        <taxon>Betaproteobacteria</taxon>
        <taxon>Burkholderiales</taxon>
        <taxon>Burkholderiaceae</taxon>
        <taxon>Zeimonas</taxon>
    </lineage>
</organism>
<dbReference type="EMBL" id="VDUY01000007">
    <property type="protein sequence ID" value="TXL63795.1"/>
    <property type="molecule type" value="Genomic_DNA"/>
</dbReference>
<feature type="domain" description="Carboxymuconolactone decarboxylase-like" evidence="1">
    <location>
        <begin position="38"/>
        <end position="120"/>
    </location>
</feature>
<comment type="caution">
    <text evidence="2">The sequence shown here is derived from an EMBL/GenBank/DDBJ whole genome shotgun (WGS) entry which is preliminary data.</text>
</comment>
<dbReference type="Pfam" id="PF02627">
    <property type="entry name" value="CMD"/>
    <property type="match status" value="1"/>
</dbReference>
<dbReference type="InterPro" id="IPR029032">
    <property type="entry name" value="AhpD-like"/>
</dbReference>
<proteinExistence type="predicted"/>
<dbReference type="Proteomes" id="UP000321548">
    <property type="component" value="Unassembled WGS sequence"/>
</dbReference>
<gene>
    <name evidence="2" type="ORF">FHP08_15960</name>
</gene>
<dbReference type="AlphaFoldDB" id="A0A5C8NSG0"/>
<dbReference type="SUPFAM" id="SSF69118">
    <property type="entry name" value="AhpD-like"/>
    <property type="match status" value="1"/>
</dbReference>
<protein>
    <submittedName>
        <fullName evidence="2">4-carboxymuconolactone decarboxylase</fullName>
    </submittedName>
</protein>
<dbReference type="InterPro" id="IPR052512">
    <property type="entry name" value="4CMD/NDH-1_regulator"/>
</dbReference>
<dbReference type="OrthoDB" id="9801400at2"/>
<dbReference type="Gene3D" id="1.20.1290.10">
    <property type="entry name" value="AhpD-like"/>
    <property type="match status" value="1"/>
</dbReference>
<keyword evidence="3" id="KW-1185">Reference proteome</keyword>
<evidence type="ECO:0000259" key="1">
    <source>
        <dbReference type="Pfam" id="PF02627"/>
    </source>
</evidence>
<reference evidence="2 3" key="1">
    <citation type="submission" date="2019-06" db="EMBL/GenBank/DDBJ databases">
        <title>Quisquiliibacterium sp. nov., isolated from a maize field.</title>
        <authorList>
            <person name="Lin S.-Y."/>
            <person name="Tsai C.-F."/>
            <person name="Young C.-C."/>
        </authorList>
    </citation>
    <scope>NUCLEOTIDE SEQUENCE [LARGE SCALE GENOMIC DNA]</scope>
    <source>
        <strain evidence="2 3">CC-CFT501</strain>
    </source>
</reference>
<accession>A0A5C8NSG0</accession>
<name>A0A5C8NSG0_9BURK</name>
<dbReference type="InterPro" id="IPR003779">
    <property type="entry name" value="CMD-like"/>
</dbReference>
<dbReference type="PANTHER" id="PTHR33570:SF2">
    <property type="entry name" value="CARBOXYMUCONOLACTONE DECARBOXYLASE-LIKE DOMAIN-CONTAINING PROTEIN"/>
    <property type="match status" value="1"/>
</dbReference>